<name>A0A9Q1QBP4_9CARY</name>
<organism evidence="1 2">
    <name type="scientific">Carnegiea gigantea</name>
    <dbReference type="NCBI Taxonomy" id="171969"/>
    <lineage>
        <taxon>Eukaryota</taxon>
        <taxon>Viridiplantae</taxon>
        <taxon>Streptophyta</taxon>
        <taxon>Embryophyta</taxon>
        <taxon>Tracheophyta</taxon>
        <taxon>Spermatophyta</taxon>
        <taxon>Magnoliopsida</taxon>
        <taxon>eudicotyledons</taxon>
        <taxon>Gunneridae</taxon>
        <taxon>Pentapetalae</taxon>
        <taxon>Caryophyllales</taxon>
        <taxon>Cactineae</taxon>
        <taxon>Cactaceae</taxon>
        <taxon>Cactoideae</taxon>
        <taxon>Echinocereeae</taxon>
        <taxon>Carnegiea</taxon>
    </lineage>
</organism>
<dbReference type="AlphaFoldDB" id="A0A9Q1QBP4"/>
<reference evidence="1" key="1">
    <citation type="submission" date="2022-04" db="EMBL/GenBank/DDBJ databases">
        <title>Carnegiea gigantea Genome sequencing and assembly v2.</title>
        <authorList>
            <person name="Copetti D."/>
            <person name="Sanderson M.J."/>
            <person name="Burquez A."/>
            <person name="Wojciechowski M.F."/>
        </authorList>
    </citation>
    <scope>NUCLEOTIDE SEQUENCE</scope>
    <source>
        <strain evidence="1">SGP5-SGP5p</strain>
        <tissue evidence="1">Aerial part</tissue>
    </source>
</reference>
<evidence type="ECO:0008006" key="3">
    <source>
        <dbReference type="Google" id="ProtNLM"/>
    </source>
</evidence>
<protein>
    <recommendedName>
        <fullName evidence="3">Aminotransferase-like plant mobile domain-containing protein</fullName>
    </recommendedName>
</protein>
<gene>
    <name evidence="1" type="ORF">Cgig2_015411</name>
</gene>
<dbReference type="Proteomes" id="UP001153076">
    <property type="component" value="Unassembled WGS sequence"/>
</dbReference>
<evidence type="ECO:0000313" key="2">
    <source>
        <dbReference type="Proteomes" id="UP001153076"/>
    </source>
</evidence>
<dbReference type="OrthoDB" id="1937804at2759"/>
<accession>A0A9Q1QBP4</accession>
<proteinExistence type="predicted"/>
<comment type="caution">
    <text evidence="1">The sequence shown here is derived from an EMBL/GenBank/DDBJ whole genome shotgun (WGS) entry which is preliminary data.</text>
</comment>
<dbReference type="EMBL" id="JAKOGI010000405">
    <property type="protein sequence ID" value="KAJ8435556.1"/>
    <property type="molecule type" value="Genomic_DNA"/>
</dbReference>
<keyword evidence="2" id="KW-1185">Reference proteome</keyword>
<sequence>MAGTISFEVQRDQRSGRIPVWFENPARPNLNVIPSSTLASILVKKVIVKKGTLRYHRNNKNKYVDVSKDYKNCFNVTMLEKVNTGHYGKQRYLVEDEFYPILHRLITRRRSWGLTFQFHGYSTFMTRVIKWTKGVLIHFEEPLTLVYLVPLAYLNFHTTLTQMYGGPFMSIRIRGLPILGAMYKESFPLNKDTIDHNKYPIIAMNLFGSNSAWLYLSFLGEAANHLDHPSKGNTIFPNHYIIGWLVELFPYLDRHHPDSDCLGCLVADLHYARLDMFLGMVDIFLLGQLTSALRQQRSVMDLAQAYPVLQRQDIGVRVYVPPSYYEGGIDVIIGIISCCDSAKHLFASKARVSQSLNALCSIIIIYKLSTREIYWLSSKTVEIFGIVETVAHINDKGQHNNLPSEASKLILKEQKILKEKEWLHKMREDLTIQQQNLIEAESKLEPSLDLKKREVDK</sequence>
<evidence type="ECO:0000313" key="1">
    <source>
        <dbReference type="EMBL" id="KAJ8435556.1"/>
    </source>
</evidence>